<keyword evidence="4" id="KW-0808">Transferase</keyword>
<dbReference type="EC" id="2.4.1.-" evidence="10"/>
<evidence type="ECO:0000256" key="7">
    <source>
        <dbReference type="ARBA" id="ARBA00022989"/>
    </source>
</evidence>
<dbReference type="SUPFAM" id="SSF53448">
    <property type="entry name" value="Nucleotide-diphospho-sugar transferases"/>
    <property type="match status" value="1"/>
</dbReference>
<keyword evidence="8 10" id="KW-0333">Golgi apparatus</keyword>
<keyword evidence="7 10" id="KW-1133">Transmembrane helix</keyword>
<evidence type="ECO:0000256" key="4">
    <source>
        <dbReference type="ARBA" id="ARBA00022679"/>
    </source>
</evidence>
<reference evidence="12" key="1">
    <citation type="submission" date="2025-08" db="UniProtKB">
        <authorList>
            <consortium name="RefSeq"/>
        </authorList>
    </citation>
    <scope>IDENTIFICATION</scope>
    <source>
        <tissue evidence="12">Testes</tissue>
    </source>
</reference>
<organism evidence="11 12">
    <name type="scientific">Saccoglossus kowalevskii</name>
    <name type="common">Acorn worm</name>
    <dbReference type="NCBI Taxonomy" id="10224"/>
    <lineage>
        <taxon>Eukaryota</taxon>
        <taxon>Metazoa</taxon>
        <taxon>Hemichordata</taxon>
        <taxon>Enteropneusta</taxon>
        <taxon>Harrimaniidae</taxon>
        <taxon>Saccoglossus</taxon>
    </lineage>
</organism>
<name>A0ABM0GVN2_SACKO</name>
<evidence type="ECO:0000256" key="1">
    <source>
        <dbReference type="ARBA" id="ARBA00004323"/>
    </source>
</evidence>
<evidence type="ECO:0000256" key="2">
    <source>
        <dbReference type="ARBA" id="ARBA00008661"/>
    </source>
</evidence>
<proteinExistence type="inferred from homology"/>
<accession>A0ABM0GVN2</accession>
<protein>
    <recommendedName>
        <fullName evidence="10">Hexosyltransferase</fullName>
        <ecNumber evidence="10">2.4.1.-</ecNumber>
    </recommendedName>
</protein>
<dbReference type="GeneID" id="100377689"/>
<comment type="subcellular location">
    <subcellularLocation>
        <location evidence="1 10">Golgi apparatus membrane</location>
        <topology evidence="1 10">Single-pass type II membrane protein</topology>
    </subcellularLocation>
</comment>
<evidence type="ECO:0000256" key="5">
    <source>
        <dbReference type="ARBA" id="ARBA00022692"/>
    </source>
</evidence>
<evidence type="ECO:0000256" key="6">
    <source>
        <dbReference type="ARBA" id="ARBA00022968"/>
    </source>
</evidence>
<dbReference type="PANTHER" id="PTHR11214">
    <property type="entry name" value="BETA-1,3-N-ACETYLGLUCOSAMINYLTRANSFERASE"/>
    <property type="match status" value="1"/>
</dbReference>
<gene>
    <name evidence="12" type="primary">LOC100377689</name>
</gene>
<keyword evidence="5 10" id="KW-0812">Transmembrane</keyword>
<evidence type="ECO:0000256" key="9">
    <source>
        <dbReference type="ARBA" id="ARBA00023136"/>
    </source>
</evidence>
<dbReference type="InterPro" id="IPR002659">
    <property type="entry name" value="Glyco_trans_31"/>
</dbReference>
<dbReference type="RefSeq" id="XP_002738327.1">
    <property type="nucleotide sequence ID" value="XM_002738281.1"/>
</dbReference>
<evidence type="ECO:0000313" key="11">
    <source>
        <dbReference type="Proteomes" id="UP000694865"/>
    </source>
</evidence>
<keyword evidence="3 10" id="KW-0328">Glycosyltransferase</keyword>
<evidence type="ECO:0000256" key="10">
    <source>
        <dbReference type="RuleBase" id="RU363063"/>
    </source>
</evidence>
<keyword evidence="6 10" id="KW-0735">Signal-anchor</keyword>
<keyword evidence="9 10" id="KW-0472">Membrane</keyword>
<evidence type="ECO:0000313" key="12">
    <source>
        <dbReference type="RefSeq" id="XP_002738327.1"/>
    </source>
</evidence>
<dbReference type="Pfam" id="PF01762">
    <property type="entry name" value="Galactosyl_T"/>
    <property type="match status" value="1"/>
</dbReference>
<keyword evidence="11" id="KW-1185">Reference proteome</keyword>
<evidence type="ECO:0000256" key="3">
    <source>
        <dbReference type="ARBA" id="ARBA00022676"/>
    </source>
</evidence>
<dbReference type="Proteomes" id="UP000694865">
    <property type="component" value="Unplaced"/>
</dbReference>
<dbReference type="Gene3D" id="3.90.550.50">
    <property type="match status" value="1"/>
</dbReference>
<dbReference type="PANTHER" id="PTHR11214:SF314">
    <property type="entry name" value="HEXOSYLTRANSFERASE"/>
    <property type="match status" value="1"/>
</dbReference>
<dbReference type="InterPro" id="IPR029044">
    <property type="entry name" value="Nucleotide-diphossugar_trans"/>
</dbReference>
<sequence>MAIKDRLFVRLLILSLLPLLNLCLYVYFIRSGKPGGDTNDKSDKGVSDFSRQLVMLLGNETSTIDESFNWSNKQVEIEACNRNTSCLLQYLHNSGFPTDLKFILSNPYKCERTDVAEADIFLLVLITSRVANFERRATIRQTWGGTAFVASNRVATMFLLGNDNNDKLRKMVRHEKEQFDDIIMGDFVDSYHNLTLKSIMGLKWARYYCPKAKYVLKTDDDVFVNYVAMVNFLLSSNRSDFAVGYVYLHESPNRNASHKWFMSPELFPSNEYPPFCSGTGYVMSSDVLQRTYDAALQTPLLPLEDVYVGVCWEKIGIVPRSNPGFRVYRQKLSACIYSTLLTIHAVSVRETRQIWNFVQTRFPGGCREILDIRNIFSPIFEDSTDVL</sequence>
<feature type="transmembrane region" description="Helical" evidence="10">
    <location>
        <begin position="7"/>
        <end position="28"/>
    </location>
</feature>
<evidence type="ECO:0000256" key="8">
    <source>
        <dbReference type="ARBA" id="ARBA00023034"/>
    </source>
</evidence>
<comment type="similarity">
    <text evidence="2 10">Belongs to the glycosyltransferase 31 family.</text>
</comment>